<feature type="transmembrane region" description="Helical" evidence="1">
    <location>
        <begin position="204"/>
        <end position="221"/>
    </location>
</feature>
<keyword evidence="1" id="KW-0812">Transmembrane</keyword>
<reference evidence="2" key="1">
    <citation type="submission" date="2019-02" db="EMBL/GenBank/DDBJ databases">
        <authorList>
            <person name="Gruber-Vodicka R. H."/>
            <person name="Seah K. B. B."/>
        </authorList>
    </citation>
    <scope>NUCLEOTIDE SEQUENCE</scope>
    <source>
        <strain evidence="2">BECK_BZ125</strain>
    </source>
</reference>
<keyword evidence="1" id="KW-1133">Transmembrane helix</keyword>
<evidence type="ECO:0000313" key="2">
    <source>
        <dbReference type="EMBL" id="VFK47548.1"/>
    </source>
</evidence>
<dbReference type="EMBL" id="CAADFT010000087">
    <property type="protein sequence ID" value="VFK47548.1"/>
    <property type="molecule type" value="Genomic_DNA"/>
</dbReference>
<gene>
    <name evidence="2" type="ORF">BECKTC1821E_GA0114239_10875</name>
</gene>
<evidence type="ECO:0000256" key="1">
    <source>
        <dbReference type="SAM" id="Phobius"/>
    </source>
</evidence>
<feature type="transmembrane region" description="Helical" evidence="1">
    <location>
        <begin position="45"/>
        <end position="66"/>
    </location>
</feature>
<feature type="transmembrane region" description="Helical" evidence="1">
    <location>
        <begin position="73"/>
        <end position="91"/>
    </location>
</feature>
<feature type="transmembrane region" description="Helical" evidence="1">
    <location>
        <begin position="233"/>
        <end position="251"/>
    </location>
</feature>
<feature type="transmembrane region" description="Helical" evidence="1">
    <location>
        <begin position="15"/>
        <end position="39"/>
    </location>
</feature>
<organism evidence="2">
    <name type="scientific">Candidatus Kentrum sp. TC</name>
    <dbReference type="NCBI Taxonomy" id="2126339"/>
    <lineage>
        <taxon>Bacteria</taxon>
        <taxon>Pseudomonadati</taxon>
        <taxon>Pseudomonadota</taxon>
        <taxon>Gammaproteobacteria</taxon>
        <taxon>Candidatus Kentrum</taxon>
    </lineage>
</organism>
<name>A0A450Z1C5_9GAMM</name>
<protein>
    <recommendedName>
        <fullName evidence="3">DUF2232 domain-containing protein</fullName>
    </recommendedName>
</protein>
<dbReference type="AlphaFoldDB" id="A0A450Z1C5"/>
<accession>A0A450Z1C5</accession>
<feature type="transmembrane region" description="Helical" evidence="1">
    <location>
        <begin position="97"/>
        <end position="119"/>
    </location>
</feature>
<keyword evidence="1" id="KW-0472">Membrane</keyword>
<sequence length="308" mass="33558">MHAFLSRIMQVRSQAIMIAALFLMLPPFAFVGGGVMGLATLRNGLVEGALITGAATSLAGIIMWFVIGSSLPVIVFMIVTGLPILLLAATLHHTQSLGTTMTVAGLCAAIGVIGLYAVIDDPFAWWRDRLYAVLLQPEQISILDPQTTERLERFANALAPMVLTLPAGIMFGAILTLFLARWWHAILDNPGGFRDEFHGLRLDPRLAIATILIVGIVILLNRTGEIGNGFWEIFRTLYLFQGLAVSHGIVATRGMSGNWLTALYLLLAVDLLGLIPGTITTLLVVTGLMDAWFDFRARAMNKRRTHKP</sequence>
<feature type="transmembrane region" description="Helical" evidence="1">
    <location>
        <begin position="263"/>
        <end position="293"/>
    </location>
</feature>
<feature type="transmembrane region" description="Helical" evidence="1">
    <location>
        <begin position="158"/>
        <end position="184"/>
    </location>
</feature>
<proteinExistence type="predicted"/>
<evidence type="ECO:0008006" key="3">
    <source>
        <dbReference type="Google" id="ProtNLM"/>
    </source>
</evidence>